<keyword evidence="15" id="KW-1185">Reference proteome</keyword>
<keyword evidence="6" id="KW-1015">Disulfide bond</keyword>
<feature type="repeat" description="LDL-receptor class B" evidence="10">
    <location>
        <begin position="515"/>
        <end position="560"/>
    </location>
</feature>
<keyword evidence="14" id="KW-0449">Lipoprotein</keyword>
<keyword evidence="7 14" id="KW-0675">Receptor</keyword>
<keyword evidence="2" id="KW-0245">EGF-like domain</keyword>
<dbReference type="InterPro" id="IPR000033">
    <property type="entry name" value="LDLR_classB_rpt"/>
</dbReference>
<evidence type="ECO:0000259" key="13">
    <source>
        <dbReference type="SMART" id="SM00181"/>
    </source>
</evidence>
<dbReference type="SMART" id="SM00181">
    <property type="entry name" value="EGF"/>
    <property type="match status" value="3"/>
</dbReference>
<dbReference type="Proteomes" id="UP001201812">
    <property type="component" value="Unassembled WGS sequence"/>
</dbReference>
<feature type="repeat" description="LDL-receptor class B" evidence="10">
    <location>
        <begin position="471"/>
        <end position="514"/>
    </location>
</feature>
<dbReference type="InterPro" id="IPR036055">
    <property type="entry name" value="LDL_receptor-like_sf"/>
</dbReference>
<comment type="caution">
    <text evidence="14">The sequence shown here is derived from an EMBL/GenBank/DDBJ whole genome shotgun (WGS) entry which is preliminary data.</text>
</comment>
<dbReference type="InterPro" id="IPR023415">
    <property type="entry name" value="LDLR_class-A_CS"/>
</dbReference>
<dbReference type="PANTHER" id="PTHR46513">
    <property type="entry name" value="VITELLOGENIN RECEPTOR-LIKE PROTEIN-RELATED-RELATED"/>
    <property type="match status" value="1"/>
</dbReference>
<keyword evidence="5 12" id="KW-0472">Membrane</keyword>
<dbReference type="Gene3D" id="2.10.25.10">
    <property type="entry name" value="Laminin"/>
    <property type="match status" value="1"/>
</dbReference>
<evidence type="ECO:0000256" key="7">
    <source>
        <dbReference type="ARBA" id="ARBA00023170"/>
    </source>
</evidence>
<accession>A0AAD4RBC3</accession>
<dbReference type="Pfam" id="PF14670">
    <property type="entry name" value="FXa_inhibition"/>
    <property type="match status" value="2"/>
</dbReference>
<dbReference type="PROSITE" id="PS50068">
    <property type="entry name" value="LDLRA_2"/>
    <property type="match status" value="2"/>
</dbReference>
<feature type="compositionally biased region" description="Acidic residues" evidence="11">
    <location>
        <begin position="2162"/>
        <end position="2172"/>
    </location>
</feature>
<feature type="transmembrane region" description="Helical" evidence="12">
    <location>
        <begin position="1804"/>
        <end position="1829"/>
    </location>
</feature>
<comment type="subcellular location">
    <subcellularLocation>
        <location evidence="1">Membrane</location>
        <topology evidence="1">Single-pass membrane protein</topology>
    </subcellularLocation>
</comment>
<evidence type="ECO:0000256" key="2">
    <source>
        <dbReference type="ARBA" id="ARBA00022536"/>
    </source>
</evidence>
<dbReference type="InterPro" id="IPR002172">
    <property type="entry name" value="LDrepeatLR_classA_rpt"/>
</dbReference>
<dbReference type="SMART" id="SM00192">
    <property type="entry name" value="LDLa"/>
    <property type="match status" value="3"/>
</dbReference>
<keyword evidence="12" id="KW-0812">Transmembrane</keyword>
<dbReference type="InterPro" id="IPR011042">
    <property type="entry name" value="6-blade_b-propeller_TolB-like"/>
</dbReference>
<feature type="compositionally biased region" description="Polar residues" evidence="11">
    <location>
        <begin position="2182"/>
        <end position="2193"/>
    </location>
</feature>
<evidence type="ECO:0000313" key="15">
    <source>
        <dbReference type="Proteomes" id="UP001201812"/>
    </source>
</evidence>
<dbReference type="SMART" id="SM00135">
    <property type="entry name" value="LY"/>
    <property type="match status" value="10"/>
</dbReference>
<gene>
    <name evidence="14" type="ORF">DdX_03841</name>
</gene>
<dbReference type="EMBL" id="JAKKPZ010000003">
    <property type="protein sequence ID" value="KAI1723671.1"/>
    <property type="molecule type" value="Genomic_DNA"/>
</dbReference>
<evidence type="ECO:0000256" key="5">
    <source>
        <dbReference type="ARBA" id="ARBA00023136"/>
    </source>
</evidence>
<feature type="compositionally biased region" description="Basic and acidic residues" evidence="11">
    <location>
        <begin position="2144"/>
        <end position="2161"/>
    </location>
</feature>
<dbReference type="PRINTS" id="PR00261">
    <property type="entry name" value="LDLRECEPTOR"/>
</dbReference>
<keyword evidence="12" id="KW-1133">Transmembrane helix</keyword>
<evidence type="ECO:0000313" key="14">
    <source>
        <dbReference type="EMBL" id="KAI1723671.1"/>
    </source>
</evidence>
<dbReference type="PROSITE" id="PS01209">
    <property type="entry name" value="LDLRA_1"/>
    <property type="match status" value="1"/>
</dbReference>
<feature type="domain" description="EGF-like" evidence="13">
    <location>
        <begin position="362"/>
        <end position="401"/>
    </location>
</feature>
<dbReference type="PANTHER" id="PTHR46513:SF44">
    <property type="entry name" value="LDL RECEPTOR RELATED PROTEIN 4"/>
    <property type="match status" value="1"/>
</dbReference>
<feature type="region of interest" description="Disordered" evidence="11">
    <location>
        <begin position="2125"/>
        <end position="2193"/>
    </location>
</feature>
<dbReference type="PROSITE" id="PS51120">
    <property type="entry name" value="LDLRB"/>
    <property type="match status" value="2"/>
</dbReference>
<dbReference type="SUPFAM" id="SSF63825">
    <property type="entry name" value="YWTD domain"/>
    <property type="match status" value="4"/>
</dbReference>
<organism evidence="14 15">
    <name type="scientific">Ditylenchus destructor</name>
    <dbReference type="NCBI Taxonomy" id="166010"/>
    <lineage>
        <taxon>Eukaryota</taxon>
        <taxon>Metazoa</taxon>
        <taxon>Ecdysozoa</taxon>
        <taxon>Nematoda</taxon>
        <taxon>Chromadorea</taxon>
        <taxon>Rhabditida</taxon>
        <taxon>Tylenchina</taxon>
        <taxon>Tylenchomorpha</taxon>
        <taxon>Sphaerularioidea</taxon>
        <taxon>Anguinidae</taxon>
        <taxon>Anguininae</taxon>
        <taxon>Ditylenchus</taxon>
    </lineage>
</organism>
<evidence type="ECO:0000256" key="11">
    <source>
        <dbReference type="SAM" id="MobiDB-lite"/>
    </source>
</evidence>
<dbReference type="Gene3D" id="2.120.10.30">
    <property type="entry name" value="TolB, C-terminal domain"/>
    <property type="match status" value="4"/>
</dbReference>
<dbReference type="Gene3D" id="4.10.400.10">
    <property type="entry name" value="Low-density Lipoprotein Receptor"/>
    <property type="match status" value="2"/>
</dbReference>
<dbReference type="Pfam" id="PF00057">
    <property type="entry name" value="Ldl_recept_a"/>
    <property type="match status" value="2"/>
</dbReference>
<dbReference type="GO" id="GO:0006897">
    <property type="term" value="P:endocytosis"/>
    <property type="evidence" value="ECO:0007669"/>
    <property type="project" value="UniProtKB-KW"/>
</dbReference>
<name>A0AAD4RBC3_9BILA</name>
<sequence length="2221" mass="248864">MSICRVKCCAKDIGTFLSSIEDSTNYCCHGVSSVRIDLSHCEGMSVLARNWQTLQLLTLDPSSRNVTSARSIISGLDENFPISMAFDVKSKSVFHVEGWSQKNHDRIKISNFGSPGNRMPSRREFKRKTGISEEVLTSLAYDWVTSKLYMGVERTTGLRNLGKIEVCSASNISDLEREPLCGILIHRDLDSLHCLALDPIDGYMYWLNRIHKRIERAWMDGLHLDKNPFHEPVDLAKQVALTNGLTLDVNRRALFFIRTYMDMSQGSELVMCKLYDRTSCTIVIRNVEAYDLDIFENYLLWSSVASGGNGDNMGHTREKGLKFCQLDRCTTADVSTIANTTFVESLKILDESKQPQRINPNPCAEENGRCSHLCVLIPGAPWRSCICPIGVRITEDGQTCNKEGVTKALIVAASSGLYFISLDTEDFIPQPIIITKPIGDREHDNEFPEDLTPVANDIQRYGDVDFDPVEEKIYWIDKEAKRIKRCLLNGSEYEEIVNNGINREIDSIAIDIRGRNLLWLDSFNGRIELMKFDRGPNSFRRTILSHMLYKPRGLAVDNVNSRIFFANYYDQESKIESVQLDGNDRKVLLTLSKSSWISDIELRPDEDQIYWSETDKSQIMSARLSDGTKLGIFSNKLKNPYSISKMGSTMFCNSLGGRSLMAIDIDNSDIHLKGNTITREYEISESEIYGQTSLKAIELKFKLRNLSPCDLNNGDCEHICIVKDRDVRKCLCSVGFELLDDEKSCRKSTNFLIFSRADVSHDLMRISTDPQSNHTLEYLHLANVTLSPTAIALDLRLKMVYWAGDRTRHIHKESYVEGYIARSSFNGTASEVIYKSFSLASICGLTIDWNITGNIFICNGFLNRIEVISVNGQFRRTMVWNIEPFNRLKFIAIHPGRNLFFFAVFEQSQLSSRIMVGDMAGIINGEVNTRVLVSDAGNMTSVAVDMETNRIIWTAIENGHGSVFSATIEDNHKVVLINKSPLLAPLSIAVFHKTLYIANGKFSGSIETLALDESGSELKRLHNISGILSLAVAYNLGSDKKDIPTGCRNSYVLSPSHSGLSARHRVKLKSVDNPCLCMPSQWSLDATYQNRATKDYSNKCVCPDQLHYDSVTQSCVQPRNYLLLAAGDRFARVTIHYSANRSELYRMDVEPFTILPIANIEKRVSRLAVDWLSSKRYIYWISQGSKVLADGSTNEFKRASETGENEAKTFQFDTNNCTQVFDLALDVLGRQLFISCAISHGQLSMVHIWSIKSNDELQYVGHIAGGNAKSSATNAYAFPKELTVFSHMNALFYVDHSRQLESPSIVRCQLNGHKCYVVVATGLPFHSDAIILTSTSDFAKHPQNSRLVYSTATGIWSRKVNEEHPSDSFTSHTGSKYIADEAIEKDQRTSNAFKSANDILHHFDFDGGGSGRYLGGYLNTLVALQDNDAIMMLFMAFVMERDSLLEKILKLIPNTDNTVANNFSILPQPAWASRLMDVMQEKSITAATAVMTDPSFGTYRFSGNFEENDINRQGGNPKSIHNVKQSRISFEAYSPCTNSDCSHICRPVVEINSKRRNKKQTADGMSFDEYGKNFGREIQGDMNRKTWASEKLIAVSAGNYECLCPIGFILDIENGATQCIQNVHCASWEFLCQDGKTCVHMAKKCDGWIDCPDRTDEHPTMCTFPPIAQFPSAVKNDKSPDHTLMSSIMRDWVCDDGKTAIKKYLLCDGNVDCADESDELHCRCEHPKDYFDCTAWEYDSSLSGNIKKEHDQVIEADCVLRAMLCDGRQHCRFGTDERSQICKFLPEPSTINLQSLQSLLENGYVVASVFFILLLILALPLYCLCYICWRNSRRKSVTMNDSIQSPKHFVASSSGRISRTLVSMTSTPNYHHISTAIAGKQCHSTEANLLPPTTSKNVEDVFNDAGKHDTRVEVALHTCTRDCEGHPAPSCHNSLPWKTSKVCTCSGYRSVRRMPTSIEPVNISCAPPAVMMLSTCQSCSSPVFLGQQNPHHQYIQYYDIGEQAHTVAQNIQHFPENSTDSSVLLPPPGHFHNNGESVVVSSCNGPETAGHVHHMQMFYAPPPSAASLSTYGVAKPTGMLVAHRPDRLLHSSAQSRHRGGHRLESNNAVSSCAAASFTSSAISNIRKRPPLAASTPRKKKNSRMSREKRYKIDRQRARGREEDDDTVDEQEELLGQPPPAYSQHQSALATPMSIPSTDLFVNVHNQEANSPKDYPCPNLKQ</sequence>
<dbReference type="InterPro" id="IPR000742">
    <property type="entry name" value="EGF"/>
</dbReference>
<comment type="caution">
    <text evidence="9">Lacks conserved residue(s) required for the propagation of feature annotation.</text>
</comment>
<keyword evidence="8" id="KW-0325">Glycoprotein</keyword>
<evidence type="ECO:0000256" key="3">
    <source>
        <dbReference type="ARBA" id="ARBA00022583"/>
    </source>
</evidence>
<dbReference type="SUPFAM" id="SSF57196">
    <property type="entry name" value="EGF/Laminin"/>
    <property type="match status" value="2"/>
</dbReference>
<evidence type="ECO:0000256" key="1">
    <source>
        <dbReference type="ARBA" id="ARBA00004167"/>
    </source>
</evidence>
<keyword evidence="3" id="KW-0254">Endocytosis</keyword>
<evidence type="ECO:0000256" key="6">
    <source>
        <dbReference type="ARBA" id="ARBA00023157"/>
    </source>
</evidence>
<reference evidence="14" key="1">
    <citation type="submission" date="2022-01" db="EMBL/GenBank/DDBJ databases">
        <title>Genome Sequence Resource for Two Populations of Ditylenchus destructor, the Migratory Endoparasitic Phytonematode.</title>
        <authorList>
            <person name="Zhang H."/>
            <person name="Lin R."/>
            <person name="Xie B."/>
        </authorList>
    </citation>
    <scope>NUCLEOTIDE SEQUENCE</scope>
    <source>
        <strain evidence="14">BazhouSP</strain>
    </source>
</reference>
<feature type="domain" description="EGF-like" evidence="13">
    <location>
        <begin position="1535"/>
        <end position="1620"/>
    </location>
</feature>
<keyword evidence="4" id="KW-0677">Repeat</keyword>
<dbReference type="GO" id="GO:0016020">
    <property type="term" value="C:membrane"/>
    <property type="evidence" value="ECO:0007669"/>
    <property type="project" value="UniProtKB-SubCell"/>
</dbReference>
<evidence type="ECO:0000256" key="4">
    <source>
        <dbReference type="ARBA" id="ARBA00022737"/>
    </source>
</evidence>
<evidence type="ECO:0000256" key="10">
    <source>
        <dbReference type="PROSITE-ProRule" id="PRU00461"/>
    </source>
</evidence>
<evidence type="ECO:0000256" key="8">
    <source>
        <dbReference type="ARBA" id="ARBA00023180"/>
    </source>
</evidence>
<evidence type="ECO:0000256" key="9">
    <source>
        <dbReference type="PROSITE-ProRule" id="PRU00124"/>
    </source>
</evidence>
<dbReference type="InterPro" id="IPR050778">
    <property type="entry name" value="Cueball_EGF_LRP_Nidogen"/>
</dbReference>
<feature type="domain" description="EGF-like" evidence="13">
    <location>
        <begin position="708"/>
        <end position="746"/>
    </location>
</feature>
<proteinExistence type="predicted"/>
<dbReference type="SUPFAM" id="SSF57424">
    <property type="entry name" value="LDL receptor-like module"/>
    <property type="match status" value="2"/>
</dbReference>
<dbReference type="CDD" id="cd00112">
    <property type="entry name" value="LDLa"/>
    <property type="match status" value="2"/>
</dbReference>
<evidence type="ECO:0000256" key="12">
    <source>
        <dbReference type="SAM" id="Phobius"/>
    </source>
</evidence>
<protein>
    <submittedName>
        <fullName evidence="14">Low-density lipoprotein receptor domain class A domain-containing protein</fullName>
    </submittedName>
</protein>